<keyword evidence="8 18" id="KW-0436">Ligase</keyword>
<feature type="binding site" evidence="20">
    <location>
        <position position="258"/>
    </location>
    <ligand>
        <name>Mg(2+)</name>
        <dbReference type="ChEBI" id="CHEBI:18420"/>
        <label>1</label>
    </ligand>
</feature>
<keyword evidence="7 18" id="KW-0963">Cytoplasm</keyword>
<dbReference type="EMBL" id="CP006911">
    <property type="protein sequence ID" value="ALE01583.1"/>
    <property type="molecule type" value="Genomic_DNA"/>
</dbReference>
<dbReference type="RefSeq" id="WP_053819794.1">
    <property type="nucleotide sequence ID" value="NZ_CP006911.1"/>
</dbReference>
<evidence type="ECO:0000256" key="14">
    <source>
        <dbReference type="ARBA" id="ARBA00022984"/>
    </source>
</evidence>
<dbReference type="NCBIfam" id="NF002378">
    <property type="entry name" value="PRK01372.1"/>
    <property type="match status" value="1"/>
</dbReference>
<evidence type="ECO:0000256" key="1">
    <source>
        <dbReference type="ARBA" id="ARBA00001936"/>
    </source>
</evidence>
<evidence type="ECO:0000256" key="11">
    <source>
        <dbReference type="ARBA" id="ARBA00022840"/>
    </source>
</evidence>
<evidence type="ECO:0000259" key="22">
    <source>
        <dbReference type="PROSITE" id="PS50975"/>
    </source>
</evidence>
<dbReference type="SUPFAM" id="SSF56059">
    <property type="entry name" value="Glutathione synthetase ATP-binding domain-like"/>
    <property type="match status" value="1"/>
</dbReference>
<dbReference type="InterPro" id="IPR011095">
    <property type="entry name" value="Dala_Dala_lig_C"/>
</dbReference>
<feature type="active site" evidence="19">
    <location>
        <position position="269"/>
    </location>
</feature>
<evidence type="ECO:0000256" key="2">
    <source>
        <dbReference type="ARBA" id="ARBA00003921"/>
    </source>
</evidence>
<dbReference type="GO" id="GO:0008716">
    <property type="term" value="F:D-alanine-D-alanine ligase activity"/>
    <property type="evidence" value="ECO:0007669"/>
    <property type="project" value="UniProtKB-UniRule"/>
</dbReference>
<keyword evidence="14 18" id="KW-0573">Peptidoglycan synthesis</keyword>
<evidence type="ECO:0000313" key="24">
    <source>
        <dbReference type="Proteomes" id="UP000068905"/>
    </source>
</evidence>
<evidence type="ECO:0000256" key="19">
    <source>
        <dbReference type="PIRSR" id="PIRSR039102-1"/>
    </source>
</evidence>
<evidence type="ECO:0000256" key="16">
    <source>
        <dbReference type="ARBA" id="ARBA00023316"/>
    </source>
</evidence>
<keyword evidence="11 21" id="KW-0067">ATP-binding</keyword>
<dbReference type="EC" id="6.3.2.4" evidence="6 18"/>
<dbReference type="HAMAP" id="MF_00047">
    <property type="entry name" value="Dala_Dala_lig"/>
    <property type="match status" value="1"/>
</dbReference>
<evidence type="ECO:0000256" key="20">
    <source>
        <dbReference type="PIRSR" id="PIRSR039102-3"/>
    </source>
</evidence>
<dbReference type="Gene3D" id="3.30.1490.20">
    <property type="entry name" value="ATP-grasp fold, A domain"/>
    <property type="match status" value="1"/>
</dbReference>
<dbReference type="STRING" id="1125411.W908_02575"/>
<evidence type="ECO:0000256" key="12">
    <source>
        <dbReference type="ARBA" id="ARBA00022842"/>
    </source>
</evidence>
<dbReference type="InterPro" id="IPR005905">
    <property type="entry name" value="D_ala_D_ala"/>
</dbReference>
<dbReference type="InterPro" id="IPR013815">
    <property type="entry name" value="ATP_grasp_subdomain_1"/>
</dbReference>
<dbReference type="GO" id="GO:0046872">
    <property type="term" value="F:metal ion binding"/>
    <property type="evidence" value="ECO:0007669"/>
    <property type="project" value="UniProtKB-KW"/>
</dbReference>
<dbReference type="PANTHER" id="PTHR23132:SF23">
    <property type="entry name" value="D-ALANINE--D-ALANINE LIGASE B"/>
    <property type="match status" value="1"/>
</dbReference>
<keyword evidence="10 21" id="KW-0547">Nucleotide-binding</keyword>
<dbReference type="Pfam" id="PF07478">
    <property type="entry name" value="Dala_Dala_lig_C"/>
    <property type="match status" value="1"/>
</dbReference>
<accession>A0A0M4L3M6</accession>
<comment type="cofactor">
    <cofactor evidence="20">
        <name>Mg(2+)</name>
        <dbReference type="ChEBI" id="CHEBI:18420"/>
    </cofactor>
    <cofactor evidence="20">
        <name>Mn(2+)</name>
        <dbReference type="ChEBI" id="CHEBI:29035"/>
    </cofactor>
    <text evidence="20">Binds 2 magnesium or manganese ions per subunit.</text>
</comment>
<feature type="binding site" evidence="20">
    <location>
        <position position="258"/>
    </location>
    <ligand>
        <name>Mg(2+)</name>
        <dbReference type="ChEBI" id="CHEBI:18420"/>
        <label>2</label>
    </ligand>
</feature>
<keyword evidence="16 18" id="KW-0961">Cell wall biogenesis/degradation</keyword>
<keyword evidence="15 20" id="KW-0464">Manganese</keyword>
<evidence type="ECO:0000256" key="21">
    <source>
        <dbReference type="PROSITE-ProRule" id="PRU00409"/>
    </source>
</evidence>
<evidence type="ECO:0000256" key="15">
    <source>
        <dbReference type="ARBA" id="ARBA00023211"/>
    </source>
</evidence>
<proteinExistence type="inferred from homology"/>
<feature type="active site" evidence="19">
    <location>
        <position position="138"/>
    </location>
</feature>
<dbReference type="PATRIC" id="fig|1125411.7.peg.505"/>
<comment type="function">
    <text evidence="2 18">Cell wall formation.</text>
</comment>
<dbReference type="PROSITE" id="PS00844">
    <property type="entry name" value="DALA_DALA_LIGASE_2"/>
    <property type="match status" value="1"/>
</dbReference>
<dbReference type="FunFam" id="3.30.470.20:FF:000008">
    <property type="entry name" value="D-alanine--D-alanine ligase"/>
    <property type="match status" value="1"/>
</dbReference>
<dbReference type="InterPro" id="IPR000291">
    <property type="entry name" value="D-Ala_lig_Van_CS"/>
</dbReference>
<dbReference type="InterPro" id="IPR016185">
    <property type="entry name" value="PreATP-grasp_dom_sf"/>
</dbReference>
<comment type="pathway">
    <text evidence="4 18">Cell wall biogenesis; peptidoglycan biosynthesis.</text>
</comment>
<evidence type="ECO:0000256" key="10">
    <source>
        <dbReference type="ARBA" id="ARBA00022741"/>
    </source>
</evidence>
<evidence type="ECO:0000256" key="5">
    <source>
        <dbReference type="ARBA" id="ARBA00010871"/>
    </source>
</evidence>
<dbReference type="GO" id="GO:0005524">
    <property type="term" value="F:ATP binding"/>
    <property type="evidence" value="ECO:0007669"/>
    <property type="project" value="UniProtKB-UniRule"/>
</dbReference>
<gene>
    <name evidence="18" type="primary">ddl</name>
    <name evidence="23" type="ORF">W908_02575</name>
</gene>
<dbReference type="Proteomes" id="UP000068905">
    <property type="component" value="Chromosome"/>
</dbReference>
<dbReference type="KEGG" id="tsn:W908_02575"/>
<evidence type="ECO:0000256" key="3">
    <source>
        <dbReference type="ARBA" id="ARBA00004496"/>
    </source>
</evidence>
<evidence type="ECO:0000256" key="13">
    <source>
        <dbReference type="ARBA" id="ARBA00022960"/>
    </source>
</evidence>
<dbReference type="InterPro" id="IPR011761">
    <property type="entry name" value="ATP-grasp"/>
</dbReference>
<dbReference type="PIRSF" id="PIRSF039102">
    <property type="entry name" value="Ddl/VanB"/>
    <property type="match status" value="1"/>
</dbReference>
<dbReference type="PROSITE" id="PS50975">
    <property type="entry name" value="ATP_GRASP"/>
    <property type="match status" value="1"/>
</dbReference>
<sequence>MIAVLMGGYSAEREISLLSGMAVYDALSNSKLDCFAYDLTEDNLDQLWSQEFDQAFIVLHGRGGEDGFIQSELEKNNISYTGSGAKASKLCMDKAATKDLWSNHKLPLSASIVATKGKDLDTVTFPLPWAVKPTLEGSSNGVTKVSKESELDAALEIAFQYGNQALIEEWIDGDEYTVSILNGETLPSIKIISDHDIYDYHSKYFSNKTEYLCPSDLTQEQELNLQKIALEAFNLTGASGWGRVDFILDKDRVPFLLEINTVPGMTSHSLVPMAAKALNISFEELVIKILHG</sequence>
<protein>
    <recommendedName>
        <fullName evidence="6 18">D-alanine--D-alanine ligase</fullName>
        <ecNumber evidence="6 18">6.3.2.4</ecNumber>
    </recommendedName>
    <alternativeName>
        <fullName evidence="18">D-Ala-D-Ala ligase</fullName>
    </alternativeName>
    <alternativeName>
        <fullName evidence="18">D-alanylalanine synthetase</fullName>
    </alternativeName>
</protein>
<dbReference type="NCBIfam" id="TIGR01205">
    <property type="entry name" value="D_ala_D_alaTIGR"/>
    <property type="match status" value="1"/>
</dbReference>
<feature type="active site" evidence="19">
    <location>
        <position position="12"/>
    </location>
</feature>
<evidence type="ECO:0000313" key="23">
    <source>
        <dbReference type="EMBL" id="ALE01583.1"/>
    </source>
</evidence>
<keyword evidence="24" id="KW-1185">Reference proteome</keyword>
<feature type="binding site" evidence="20">
    <location>
        <position position="245"/>
    </location>
    <ligand>
        <name>Mg(2+)</name>
        <dbReference type="ChEBI" id="CHEBI:18420"/>
        <label>1</label>
    </ligand>
</feature>
<evidence type="ECO:0000256" key="4">
    <source>
        <dbReference type="ARBA" id="ARBA00004752"/>
    </source>
</evidence>
<name>A0A0M4L3M6_9GAMM</name>
<dbReference type="GO" id="GO:0008360">
    <property type="term" value="P:regulation of cell shape"/>
    <property type="evidence" value="ECO:0007669"/>
    <property type="project" value="UniProtKB-KW"/>
</dbReference>
<feature type="domain" description="ATP-grasp" evidence="22">
    <location>
        <begin position="98"/>
        <end position="291"/>
    </location>
</feature>
<evidence type="ECO:0000256" key="8">
    <source>
        <dbReference type="ARBA" id="ARBA00022598"/>
    </source>
</evidence>
<keyword evidence="12 20" id="KW-0460">Magnesium</keyword>
<dbReference type="UniPathway" id="UPA00219"/>
<evidence type="ECO:0000256" key="17">
    <source>
        <dbReference type="ARBA" id="ARBA00047614"/>
    </source>
</evidence>
<dbReference type="Gene3D" id="3.30.470.20">
    <property type="entry name" value="ATP-grasp fold, B domain"/>
    <property type="match status" value="1"/>
</dbReference>
<dbReference type="GO" id="GO:0005829">
    <property type="term" value="C:cytosol"/>
    <property type="evidence" value="ECO:0007669"/>
    <property type="project" value="TreeGrafter"/>
</dbReference>
<dbReference type="AlphaFoldDB" id="A0A0M4L3M6"/>
<evidence type="ECO:0000256" key="6">
    <source>
        <dbReference type="ARBA" id="ARBA00012216"/>
    </source>
</evidence>
<evidence type="ECO:0000256" key="7">
    <source>
        <dbReference type="ARBA" id="ARBA00022490"/>
    </source>
</evidence>
<keyword evidence="9 20" id="KW-0479">Metal-binding</keyword>
<reference evidence="23 24" key="1">
    <citation type="journal article" date="2015" name="Genome Announc.">
        <title>Genome Sequence of 'Candidatus Thioglobus singularis' Strain PS1, a Mixotroph from the SUP05 Clade of Marine Gammaproteobacteria.</title>
        <authorList>
            <person name="Marshall K.T."/>
            <person name="Morris R.M."/>
        </authorList>
    </citation>
    <scope>NUCLEOTIDE SEQUENCE [LARGE SCALE GENOMIC DNA]</scope>
    <source>
        <strain evidence="23 24">PS1</strain>
    </source>
</reference>
<comment type="catalytic activity">
    <reaction evidence="17 18">
        <text>2 D-alanine + ATP = D-alanyl-D-alanine + ADP + phosphate + H(+)</text>
        <dbReference type="Rhea" id="RHEA:11224"/>
        <dbReference type="ChEBI" id="CHEBI:15378"/>
        <dbReference type="ChEBI" id="CHEBI:30616"/>
        <dbReference type="ChEBI" id="CHEBI:43474"/>
        <dbReference type="ChEBI" id="CHEBI:57416"/>
        <dbReference type="ChEBI" id="CHEBI:57822"/>
        <dbReference type="ChEBI" id="CHEBI:456216"/>
        <dbReference type="EC" id="6.3.2.4"/>
    </reaction>
</comment>
<dbReference type="Gene3D" id="3.40.50.20">
    <property type="match status" value="1"/>
</dbReference>
<dbReference type="PANTHER" id="PTHR23132">
    <property type="entry name" value="D-ALANINE--D-ALANINE LIGASE"/>
    <property type="match status" value="1"/>
</dbReference>
<comment type="cofactor">
    <cofactor evidence="1">
        <name>Mn(2+)</name>
        <dbReference type="ChEBI" id="CHEBI:29035"/>
    </cofactor>
</comment>
<comment type="similarity">
    <text evidence="5 18">Belongs to the D-alanine--D-alanine ligase family.</text>
</comment>
<dbReference type="PROSITE" id="PS00843">
    <property type="entry name" value="DALA_DALA_LIGASE_1"/>
    <property type="match status" value="1"/>
</dbReference>
<keyword evidence="13 18" id="KW-0133">Cell shape</keyword>
<dbReference type="GO" id="GO:0071555">
    <property type="term" value="P:cell wall organization"/>
    <property type="evidence" value="ECO:0007669"/>
    <property type="project" value="UniProtKB-KW"/>
</dbReference>
<dbReference type="SUPFAM" id="SSF52440">
    <property type="entry name" value="PreATP-grasp domain"/>
    <property type="match status" value="1"/>
</dbReference>
<organism evidence="23 24">
    <name type="scientific">Candidatus Pseudothioglobus singularis PS1</name>
    <dbReference type="NCBI Taxonomy" id="1125411"/>
    <lineage>
        <taxon>Bacteria</taxon>
        <taxon>Pseudomonadati</taxon>
        <taxon>Pseudomonadota</taxon>
        <taxon>Gammaproteobacteria</taxon>
        <taxon>Candidatus Pseudothioglobaceae</taxon>
        <taxon>Candidatus Pseudothioglobus</taxon>
    </lineage>
</organism>
<dbReference type="GO" id="GO:0009252">
    <property type="term" value="P:peptidoglycan biosynthetic process"/>
    <property type="evidence" value="ECO:0007669"/>
    <property type="project" value="UniProtKB-UniRule"/>
</dbReference>
<feature type="binding site" evidence="20">
    <location>
        <position position="260"/>
    </location>
    <ligand>
        <name>Mg(2+)</name>
        <dbReference type="ChEBI" id="CHEBI:18420"/>
        <label>2</label>
    </ligand>
</feature>
<comment type="subcellular location">
    <subcellularLocation>
        <location evidence="3 18">Cytoplasm</location>
    </subcellularLocation>
</comment>
<evidence type="ECO:0000256" key="9">
    <source>
        <dbReference type="ARBA" id="ARBA00022723"/>
    </source>
</evidence>
<dbReference type="OrthoDB" id="9813261at2"/>
<evidence type="ECO:0000256" key="18">
    <source>
        <dbReference type="HAMAP-Rule" id="MF_00047"/>
    </source>
</evidence>